<gene>
    <name evidence="2" type="ORF">NNJEOMEG_00411</name>
</gene>
<evidence type="ECO:0000256" key="1">
    <source>
        <dbReference type="SAM" id="SignalP"/>
    </source>
</evidence>
<dbReference type="InterPro" id="IPR007487">
    <property type="entry name" value="ABC_transpt-TYRBP-like"/>
</dbReference>
<dbReference type="PANTHER" id="PTHR35271:SF1">
    <property type="entry name" value="ABC TRANSPORTER, SUBSTRATE-BINDING LIPOPROTEIN"/>
    <property type="match status" value="1"/>
</dbReference>
<keyword evidence="1" id="KW-0732">Signal</keyword>
<dbReference type="PANTHER" id="PTHR35271">
    <property type="entry name" value="ABC TRANSPORTER, SUBSTRATE-BINDING LIPOPROTEIN-RELATED"/>
    <property type="match status" value="1"/>
</dbReference>
<keyword evidence="3" id="KW-1185">Reference proteome</keyword>
<organism evidence="2 3">
    <name type="scientific">Fundidesulfovibrio magnetotacticus</name>
    <dbReference type="NCBI Taxonomy" id="2730080"/>
    <lineage>
        <taxon>Bacteria</taxon>
        <taxon>Pseudomonadati</taxon>
        <taxon>Thermodesulfobacteriota</taxon>
        <taxon>Desulfovibrionia</taxon>
        <taxon>Desulfovibrionales</taxon>
        <taxon>Desulfovibrionaceae</taxon>
        <taxon>Fundidesulfovibrio</taxon>
    </lineage>
</organism>
<dbReference type="Gene3D" id="3.40.50.2300">
    <property type="match status" value="2"/>
</dbReference>
<accession>A0A6V8LS19</accession>
<evidence type="ECO:0008006" key="4">
    <source>
        <dbReference type="Google" id="ProtNLM"/>
    </source>
</evidence>
<dbReference type="EMBL" id="BLTE01000001">
    <property type="protein sequence ID" value="GFK92586.1"/>
    <property type="molecule type" value="Genomic_DNA"/>
</dbReference>
<name>A0A6V8LS19_9BACT</name>
<protein>
    <recommendedName>
        <fullName evidence="4">ABC-type sugar transport system, periplasmic component</fullName>
    </recommendedName>
</protein>
<proteinExistence type="predicted"/>
<comment type="caution">
    <text evidence="2">The sequence shown here is derived from an EMBL/GenBank/DDBJ whole genome shotgun (WGS) entry which is preliminary data.</text>
</comment>
<reference evidence="2 3" key="2">
    <citation type="submission" date="2020-05" db="EMBL/GenBank/DDBJ databases">
        <title>Draft genome sequence of Desulfovibrio sp. strainFSS-1.</title>
        <authorList>
            <person name="Shimoshige H."/>
            <person name="Kobayashi H."/>
            <person name="Maekawa T."/>
        </authorList>
    </citation>
    <scope>NUCLEOTIDE SEQUENCE [LARGE SCALE GENOMIC DNA]</scope>
    <source>
        <strain evidence="2 3">SIID29052-01</strain>
    </source>
</reference>
<evidence type="ECO:0000313" key="3">
    <source>
        <dbReference type="Proteomes" id="UP000494245"/>
    </source>
</evidence>
<dbReference type="Pfam" id="PF04392">
    <property type="entry name" value="ABC_sub_bind"/>
    <property type="match status" value="1"/>
</dbReference>
<feature type="chain" id="PRO_5028907321" description="ABC-type sugar transport system, periplasmic component" evidence="1">
    <location>
        <begin position="24"/>
        <end position="336"/>
    </location>
</feature>
<dbReference type="RefSeq" id="WP_235956797.1">
    <property type="nucleotide sequence ID" value="NZ_BLTE01000001.1"/>
</dbReference>
<reference evidence="2 3" key="1">
    <citation type="submission" date="2020-04" db="EMBL/GenBank/DDBJ databases">
        <authorList>
            <consortium name="Desulfovibrio sp. FSS-1 genome sequencing consortium"/>
            <person name="Shimoshige H."/>
            <person name="Kobayashi H."/>
            <person name="Maekawa T."/>
        </authorList>
    </citation>
    <scope>NUCLEOTIDE SEQUENCE [LARGE SCALE GENOMIC DNA]</scope>
    <source>
        <strain evidence="2 3">SIID29052-01</strain>
    </source>
</reference>
<sequence>MKTLQTVAALLLSVCLLPSPAFSESAGTGRPWRVFILHSYDAGYVWTRNVDQGLRAALVGLNVAFESFYLDAKRADAAVQARAGKAAWERIRAFDPDVVVAADDAAQAWVVRPFLAGRERPQVIFCGVNAPPASYGYPASNVSGVRERFHFRESFELLRRLAPEARSVAFLTDDSDTGRSVAEDLAAHAPYALDLERVRTVRGFQAWKAEVAACQKTSDALALGVYHTLRDEATGRLVPPEEVMAWTNAENRLPTLGFADFTPDHGVLCGVLESAHEQGYLAGLMTREVLESGRAAGELPVRGNATGVVFVNLRAAERLRMTVPFEIIEAAGVVVE</sequence>
<dbReference type="AlphaFoldDB" id="A0A6V8LS19"/>
<dbReference type="Proteomes" id="UP000494245">
    <property type="component" value="Unassembled WGS sequence"/>
</dbReference>
<evidence type="ECO:0000313" key="2">
    <source>
        <dbReference type="EMBL" id="GFK92586.1"/>
    </source>
</evidence>
<feature type="signal peptide" evidence="1">
    <location>
        <begin position="1"/>
        <end position="23"/>
    </location>
</feature>